<feature type="signal peptide" evidence="2">
    <location>
        <begin position="1"/>
        <end position="19"/>
    </location>
</feature>
<dbReference type="Pfam" id="PF00059">
    <property type="entry name" value="Lectin_C"/>
    <property type="match status" value="2"/>
</dbReference>
<dbReference type="InterPro" id="IPR001304">
    <property type="entry name" value="C-type_lectin-like"/>
</dbReference>
<evidence type="ECO:0000313" key="4">
    <source>
        <dbReference type="EMBL" id="CAH0398101.1"/>
    </source>
</evidence>
<dbReference type="InterPro" id="IPR016186">
    <property type="entry name" value="C-type_lectin-like/link_sf"/>
</dbReference>
<keyword evidence="2" id="KW-0732">Signal</keyword>
<dbReference type="Proteomes" id="UP001153292">
    <property type="component" value="Chromosome 10"/>
</dbReference>
<proteinExistence type="predicted"/>
<feature type="domain" description="C-type lectin" evidence="3">
    <location>
        <begin position="124"/>
        <end position="266"/>
    </location>
</feature>
<evidence type="ECO:0000259" key="3">
    <source>
        <dbReference type="SMART" id="SM00034"/>
    </source>
</evidence>
<feature type="domain" description="C-type lectin" evidence="3">
    <location>
        <begin position="3"/>
        <end position="112"/>
    </location>
</feature>
<dbReference type="PROSITE" id="PS00615">
    <property type="entry name" value="C_TYPE_LECTIN_1"/>
    <property type="match status" value="1"/>
</dbReference>
<keyword evidence="5" id="KW-1185">Reference proteome</keyword>
<dbReference type="PANTHER" id="PTHR22803">
    <property type="entry name" value="MANNOSE, PHOSPHOLIPASE, LECTIN RECEPTOR RELATED"/>
    <property type="match status" value="1"/>
</dbReference>
<evidence type="ECO:0000313" key="5">
    <source>
        <dbReference type="Proteomes" id="UP001153292"/>
    </source>
</evidence>
<dbReference type="InterPro" id="IPR018378">
    <property type="entry name" value="C-type_lectin_CS"/>
</dbReference>
<evidence type="ECO:0000256" key="1">
    <source>
        <dbReference type="ARBA" id="ARBA00023157"/>
    </source>
</evidence>
<evidence type="ECO:0000256" key="2">
    <source>
        <dbReference type="SAM" id="SignalP"/>
    </source>
</evidence>
<gene>
    <name evidence="4" type="ORF">CHILSU_LOCUS1210</name>
</gene>
<keyword evidence="1" id="KW-1015">Disulfide bond</keyword>
<dbReference type="InterPro" id="IPR050111">
    <property type="entry name" value="C-type_lectin/snaclec_domain"/>
</dbReference>
<dbReference type="Gene3D" id="3.10.100.10">
    <property type="entry name" value="Mannose-Binding Protein A, subunit A"/>
    <property type="match status" value="2"/>
</dbReference>
<dbReference type="InterPro" id="IPR016187">
    <property type="entry name" value="CTDL_fold"/>
</dbReference>
<dbReference type="SUPFAM" id="SSF56436">
    <property type="entry name" value="C-type lectin-like"/>
    <property type="match status" value="2"/>
</dbReference>
<feature type="chain" id="PRO_5045552955" description="C-type lectin domain-containing protein" evidence="2">
    <location>
        <begin position="20"/>
        <end position="277"/>
    </location>
</feature>
<dbReference type="CDD" id="cd00037">
    <property type="entry name" value="CLECT"/>
    <property type="match status" value="1"/>
</dbReference>
<name>A0ABN8AR53_CHISP</name>
<reference evidence="4" key="1">
    <citation type="submission" date="2021-12" db="EMBL/GenBank/DDBJ databases">
        <authorList>
            <person name="King R."/>
        </authorList>
    </citation>
    <scope>NUCLEOTIDE SEQUENCE</scope>
</reference>
<protein>
    <recommendedName>
        <fullName evidence="3">C-type lectin domain-containing protein</fullName>
    </recommendedName>
</protein>
<dbReference type="SMART" id="SM00034">
    <property type="entry name" value="CLECT"/>
    <property type="match status" value="2"/>
</dbReference>
<accession>A0ABN8AR53</accession>
<organism evidence="4 5">
    <name type="scientific">Chilo suppressalis</name>
    <name type="common">Asiatic rice borer moth</name>
    <dbReference type="NCBI Taxonomy" id="168631"/>
    <lineage>
        <taxon>Eukaryota</taxon>
        <taxon>Metazoa</taxon>
        <taxon>Ecdysozoa</taxon>
        <taxon>Arthropoda</taxon>
        <taxon>Hexapoda</taxon>
        <taxon>Insecta</taxon>
        <taxon>Pterygota</taxon>
        <taxon>Neoptera</taxon>
        <taxon>Endopterygota</taxon>
        <taxon>Lepidoptera</taxon>
        <taxon>Glossata</taxon>
        <taxon>Ditrysia</taxon>
        <taxon>Pyraloidea</taxon>
        <taxon>Crambidae</taxon>
        <taxon>Crambinae</taxon>
        <taxon>Chilo</taxon>
    </lineage>
</organism>
<sequence length="277" mass="30374">MSFASVFLVSVTLCVACIGSNVASPLTVDLQQAMMKFAKTHTDSCGIFTGVHAVFSRGDFATVEGVPLYKLPVTWAPDEPDNYKNNEDCTIMLQNGTLADVRCNDTYPYICYKKKTDNPVLTSCGTVDKEYVLDARTGSCYKFHTTGRTWRRAYMTCMAEGGHLAIINGDTEMQVIKDVFAKHPSEKIASAFKDVASIGFYSWGEHGNWYTVHGESLKKAGYSTFASGQPDNNKGPDNGSFCGGVFRTGLLDDLWCDSVPIPFICEKKPGSLIPDEL</sequence>
<dbReference type="EMBL" id="OU963903">
    <property type="protein sequence ID" value="CAH0398101.1"/>
    <property type="molecule type" value="Genomic_DNA"/>
</dbReference>